<dbReference type="EMBL" id="CP030041">
    <property type="protein sequence ID" value="AWW32242.1"/>
    <property type="molecule type" value="Genomic_DNA"/>
</dbReference>
<dbReference type="SUPFAM" id="SSF53756">
    <property type="entry name" value="UDP-Glycosyltransferase/glycogen phosphorylase"/>
    <property type="match status" value="1"/>
</dbReference>
<sequence length="361" mass="41278">MKIVVIAGLKPSQVIYKLKPLAKVDMVDEIFLIRKENGPQFDKLKYIILPKLLRIRPFYLMLSPFFMFSKIRKIKPDLILSYNFKPHGFFSYLLSKVTSTPFIFSEIDNLTQDYMKIWPVGNVISSAMHEAKHLNVPGNNTKNYWLEQGIPEEKISILHSTINTKEDFLPSPRTPKEFDFIYIGVLEERKNVNLIIEALGMLKKKGLKPRFLVVGKGPMMEALQAQVKQLELEDQVHFAGHSPHVVKFIHQSRFFILTSKVEGIPCAMMESMACGLPALGTDVADISDIVNKETGFLIEKPESTLISNAIENAMTLTDDEYQKLSQSARDLIVNYHSHEYATLSWNNLLKTSIKEPIYEKV</sequence>
<dbReference type="RefSeq" id="WP_112785615.1">
    <property type="nucleotide sequence ID" value="NZ_CP030041.1"/>
</dbReference>
<dbReference type="OrthoDB" id="9792322at2"/>
<dbReference type="Proteomes" id="UP000248688">
    <property type="component" value="Chromosome"/>
</dbReference>
<dbReference type="InterPro" id="IPR001296">
    <property type="entry name" value="Glyco_trans_1"/>
</dbReference>
<gene>
    <name evidence="2" type="ORF">DN752_20020</name>
</gene>
<reference evidence="2 3" key="1">
    <citation type="submission" date="2018-06" db="EMBL/GenBank/DDBJ databases">
        <title>Echinicola strongylocentroti sp. nov., isolated from a sea urchin Strongylocentrotus intermedius.</title>
        <authorList>
            <person name="Bae S.S."/>
        </authorList>
    </citation>
    <scope>NUCLEOTIDE SEQUENCE [LARGE SCALE GENOMIC DNA]</scope>
    <source>
        <strain evidence="2 3">MEBiC08714</strain>
    </source>
</reference>
<dbReference type="PANTHER" id="PTHR45947">
    <property type="entry name" value="SULFOQUINOVOSYL TRANSFERASE SQD2"/>
    <property type="match status" value="1"/>
</dbReference>
<dbReference type="InterPro" id="IPR050194">
    <property type="entry name" value="Glycosyltransferase_grp1"/>
</dbReference>
<dbReference type="Pfam" id="PF00534">
    <property type="entry name" value="Glycos_transf_1"/>
    <property type="match status" value="1"/>
</dbReference>
<dbReference type="PANTHER" id="PTHR45947:SF3">
    <property type="entry name" value="SULFOQUINOVOSYL TRANSFERASE SQD2"/>
    <property type="match status" value="1"/>
</dbReference>
<dbReference type="Gene3D" id="3.40.50.2000">
    <property type="entry name" value="Glycogen Phosphorylase B"/>
    <property type="match status" value="2"/>
</dbReference>
<dbReference type="GO" id="GO:0016757">
    <property type="term" value="F:glycosyltransferase activity"/>
    <property type="evidence" value="ECO:0007669"/>
    <property type="project" value="InterPro"/>
</dbReference>
<name>A0A2Z4IMA2_9BACT</name>
<protein>
    <recommendedName>
        <fullName evidence="1">Glycosyl transferase family 1 domain-containing protein</fullName>
    </recommendedName>
</protein>
<evidence type="ECO:0000313" key="3">
    <source>
        <dbReference type="Proteomes" id="UP000248688"/>
    </source>
</evidence>
<evidence type="ECO:0000313" key="2">
    <source>
        <dbReference type="EMBL" id="AWW32242.1"/>
    </source>
</evidence>
<evidence type="ECO:0000259" key="1">
    <source>
        <dbReference type="Pfam" id="PF00534"/>
    </source>
</evidence>
<organism evidence="2 3">
    <name type="scientific">Echinicola strongylocentroti</name>
    <dbReference type="NCBI Taxonomy" id="1795355"/>
    <lineage>
        <taxon>Bacteria</taxon>
        <taxon>Pseudomonadati</taxon>
        <taxon>Bacteroidota</taxon>
        <taxon>Cytophagia</taxon>
        <taxon>Cytophagales</taxon>
        <taxon>Cyclobacteriaceae</taxon>
        <taxon>Echinicola</taxon>
    </lineage>
</organism>
<keyword evidence="3" id="KW-1185">Reference proteome</keyword>
<accession>A0A2Z4IMA2</accession>
<proteinExistence type="predicted"/>
<dbReference type="AlphaFoldDB" id="A0A2Z4IMA2"/>
<dbReference type="KEGG" id="est:DN752_20020"/>
<feature type="domain" description="Glycosyl transferase family 1" evidence="1">
    <location>
        <begin position="171"/>
        <end position="329"/>
    </location>
</feature>